<dbReference type="PANTHER" id="PTHR35807:SF1">
    <property type="entry name" value="TRANSCRIPTIONAL REGULATOR REDD"/>
    <property type="match status" value="1"/>
</dbReference>
<dbReference type="InterPro" id="IPR051677">
    <property type="entry name" value="AfsR-DnrI-RedD_regulator"/>
</dbReference>
<protein>
    <submittedName>
        <fullName evidence="7">Transcriptional regulator</fullName>
    </submittedName>
</protein>
<feature type="domain" description="OmpR/PhoB-type" evidence="6">
    <location>
        <begin position="1"/>
        <end position="72"/>
    </location>
</feature>
<dbReference type="PANTHER" id="PTHR35807">
    <property type="entry name" value="TRANSCRIPTIONAL REGULATOR REDD-RELATED"/>
    <property type="match status" value="1"/>
</dbReference>
<dbReference type="EMBL" id="QEIN01000065">
    <property type="protein sequence ID" value="RCV59248.1"/>
    <property type="molecule type" value="Genomic_DNA"/>
</dbReference>
<dbReference type="CDD" id="cd15831">
    <property type="entry name" value="BTAD"/>
    <property type="match status" value="1"/>
</dbReference>
<evidence type="ECO:0000256" key="3">
    <source>
        <dbReference type="ARBA" id="ARBA00023125"/>
    </source>
</evidence>
<feature type="DNA-binding region" description="OmpR/PhoB-type" evidence="5">
    <location>
        <begin position="1"/>
        <end position="72"/>
    </location>
</feature>
<sequence length="232" mass="26283">MSRVLALLLFRRDQLVEVEALVDELWGDRPPRRAVSTVRTHIYHLRRFLEGAAGRAAGELLTTRPQGYLLRLGPDRVDAEVFTRLVESGRDLLAEGRYAEASRDSRTALEMWRGRPLENTAAGALLHGHVRRLEELRIQALEQRVEADMRLGRHRELVPELRDLVAAHPLNEWFHARLIEALRRSGRRADALRAFEELSAVLAAELGLRPTGELLDLHRRIRADALAPTGSA</sequence>
<evidence type="ECO:0000313" key="8">
    <source>
        <dbReference type="Proteomes" id="UP000253318"/>
    </source>
</evidence>
<dbReference type="InterPro" id="IPR011990">
    <property type="entry name" value="TPR-like_helical_dom_sf"/>
</dbReference>
<gene>
    <name evidence="7" type="ORF">DEF24_10415</name>
</gene>
<dbReference type="SMART" id="SM00862">
    <property type="entry name" value="Trans_reg_C"/>
    <property type="match status" value="1"/>
</dbReference>
<evidence type="ECO:0000313" key="7">
    <source>
        <dbReference type="EMBL" id="RCV59248.1"/>
    </source>
</evidence>
<dbReference type="InterPro" id="IPR016032">
    <property type="entry name" value="Sig_transdc_resp-reg_C-effctor"/>
</dbReference>
<dbReference type="GO" id="GO:0000160">
    <property type="term" value="P:phosphorelay signal transduction system"/>
    <property type="evidence" value="ECO:0007669"/>
    <property type="project" value="InterPro"/>
</dbReference>
<dbReference type="Proteomes" id="UP000253318">
    <property type="component" value="Unassembled WGS sequence"/>
</dbReference>
<evidence type="ECO:0000259" key="6">
    <source>
        <dbReference type="PROSITE" id="PS51755"/>
    </source>
</evidence>
<dbReference type="SMART" id="SM01043">
    <property type="entry name" value="BTAD"/>
    <property type="match status" value="1"/>
</dbReference>
<dbReference type="InterPro" id="IPR005158">
    <property type="entry name" value="BTAD"/>
</dbReference>
<name>A0A368T6H2_9ACTN</name>
<dbReference type="InterPro" id="IPR036388">
    <property type="entry name" value="WH-like_DNA-bd_sf"/>
</dbReference>
<dbReference type="SUPFAM" id="SSF46894">
    <property type="entry name" value="C-terminal effector domain of the bipartite response regulators"/>
    <property type="match status" value="1"/>
</dbReference>
<comment type="similarity">
    <text evidence="1">Belongs to the AfsR/DnrI/RedD regulatory family.</text>
</comment>
<proteinExistence type="inferred from homology"/>
<organism evidence="7 8">
    <name type="scientific">Marinitenerispora sediminis</name>
    <dbReference type="NCBI Taxonomy" id="1931232"/>
    <lineage>
        <taxon>Bacteria</taxon>
        <taxon>Bacillati</taxon>
        <taxon>Actinomycetota</taxon>
        <taxon>Actinomycetes</taxon>
        <taxon>Streptosporangiales</taxon>
        <taxon>Nocardiopsidaceae</taxon>
        <taxon>Marinitenerispora</taxon>
    </lineage>
</organism>
<dbReference type="InterPro" id="IPR001867">
    <property type="entry name" value="OmpR/PhoB-type_DNA-bd"/>
</dbReference>
<dbReference type="GO" id="GO:0003677">
    <property type="term" value="F:DNA binding"/>
    <property type="evidence" value="ECO:0007669"/>
    <property type="project" value="UniProtKB-UniRule"/>
</dbReference>
<evidence type="ECO:0000256" key="5">
    <source>
        <dbReference type="PROSITE-ProRule" id="PRU01091"/>
    </source>
</evidence>
<dbReference type="OrthoDB" id="4054020at2"/>
<keyword evidence="4" id="KW-0804">Transcription</keyword>
<dbReference type="GO" id="GO:0006355">
    <property type="term" value="P:regulation of DNA-templated transcription"/>
    <property type="evidence" value="ECO:0007669"/>
    <property type="project" value="InterPro"/>
</dbReference>
<evidence type="ECO:0000256" key="4">
    <source>
        <dbReference type="ARBA" id="ARBA00023163"/>
    </source>
</evidence>
<dbReference type="Pfam" id="PF00486">
    <property type="entry name" value="Trans_reg_C"/>
    <property type="match status" value="1"/>
</dbReference>
<comment type="caution">
    <text evidence="7">The sequence shown here is derived from an EMBL/GenBank/DDBJ whole genome shotgun (WGS) entry which is preliminary data.</text>
</comment>
<keyword evidence="8" id="KW-1185">Reference proteome</keyword>
<evidence type="ECO:0000256" key="1">
    <source>
        <dbReference type="ARBA" id="ARBA00005820"/>
    </source>
</evidence>
<dbReference type="AlphaFoldDB" id="A0A368T6H2"/>
<reference evidence="7 8" key="1">
    <citation type="submission" date="2018-04" db="EMBL/GenBank/DDBJ databases">
        <title>Novel actinobacteria from marine sediment.</title>
        <authorList>
            <person name="Ng Z.Y."/>
            <person name="Tan G.Y.A."/>
        </authorList>
    </citation>
    <scope>NUCLEOTIDE SEQUENCE [LARGE SCALE GENOMIC DNA]</scope>
    <source>
        <strain evidence="7 8">TPS81</strain>
    </source>
</reference>
<dbReference type="Gene3D" id="1.25.40.10">
    <property type="entry name" value="Tetratricopeptide repeat domain"/>
    <property type="match status" value="1"/>
</dbReference>
<dbReference type="PROSITE" id="PS51755">
    <property type="entry name" value="OMPR_PHOB"/>
    <property type="match status" value="1"/>
</dbReference>
<dbReference type="SUPFAM" id="SSF48452">
    <property type="entry name" value="TPR-like"/>
    <property type="match status" value="1"/>
</dbReference>
<keyword evidence="2" id="KW-0805">Transcription regulation</keyword>
<dbReference type="Pfam" id="PF03704">
    <property type="entry name" value="BTAD"/>
    <property type="match status" value="1"/>
</dbReference>
<accession>A0A368T6H2</accession>
<evidence type="ECO:0000256" key="2">
    <source>
        <dbReference type="ARBA" id="ARBA00023015"/>
    </source>
</evidence>
<keyword evidence="3 5" id="KW-0238">DNA-binding</keyword>
<dbReference type="Gene3D" id="1.10.10.10">
    <property type="entry name" value="Winged helix-like DNA-binding domain superfamily/Winged helix DNA-binding domain"/>
    <property type="match status" value="1"/>
</dbReference>